<dbReference type="EMBL" id="CP051142">
    <property type="protein sequence ID" value="QIW99965.1"/>
    <property type="molecule type" value="Genomic_DNA"/>
</dbReference>
<dbReference type="InterPro" id="IPR036291">
    <property type="entry name" value="NAD(P)-bd_dom_sf"/>
</dbReference>
<evidence type="ECO:0000256" key="3">
    <source>
        <dbReference type="ARBA" id="ARBA00023002"/>
    </source>
</evidence>
<dbReference type="SUPFAM" id="SSF51735">
    <property type="entry name" value="NAD(P)-binding Rossmann-fold domains"/>
    <property type="match status" value="1"/>
</dbReference>
<evidence type="ECO:0000313" key="4">
    <source>
        <dbReference type="EMBL" id="QIW99965.1"/>
    </source>
</evidence>
<organism evidence="4 5">
    <name type="scientific">Peltaster fructicola</name>
    <dbReference type="NCBI Taxonomy" id="286661"/>
    <lineage>
        <taxon>Eukaryota</taxon>
        <taxon>Fungi</taxon>
        <taxon>Dikarya</taxon>
        <taxon>Ascomycota</taxon>
        <taxon>Pezizomycotina</taxon>
        <taxon>Dothideomycetes</taxon>
        <taxon>Dothideomycetes incertae sedis</taxon>
        <taxon>Peltaster</taxon>
    </lineage>
</organism>
<keyword evidence="5" id="KW-1185">Reference proteome</keyword>
<evidence type="ECO:0000313" key="5">
    <source>
        <dbReference type="Proteomes" id="UP000503462"/>
    </source>
</evidence>
<evidence type="ECO:0000256" key="2">
    <source>
        <dbReference type="ARBA" id="ARBA00022857"/>
    </source>
</evidence>
<dbReference type="PANTHER" id="PTHR24320">
    <property type="entry name" value="RETINOL DEHYDROGENASE"/>
    <property type="match status" value="1"/>
</dbReference>
<evidence type="ECO:0008006" key="6">
    <source>
        <dbReference type="Google" id="ProtNLM"/>
    </source>
</evidence>
<protein>
    <recommendedName>
        <fullName evidence="6">Oxidoreductase</fullName>
    </recommendedName>
</protein>
<dbReference type="InterPro" id="IPR002347">
    <property type="entry name" value="SDR_fam"/>
</dbReference>
<name>A0A6H0XZ61_9PEZI</name>
<accession>A0A6H0XZ61</accession>
<dbReference type="Proteomes" id="UP000503462">
    <property type="component" value="Chromosome 4"/>
</dbReference>
<dbReference type="PANTHER" id="PTHR24320:SF282">
    <property type="entry name" value="WW DOMAIN-CONTAINING OXIDOREDUCTASE"/>
    <property type="match status" value="1"/>
</dbReference>
<dbReference type="AlphaFoldDB" id="A0A6H0XZ61"/>
<dbReference type="PRINTS" id="PR00081">
    <property type="entry name" value="GDHRDH"/>
</dbReference>
<sequence length="314" mass="34413">MFGFGKKFDPVKDIPSLDGKVILVTGGNTGLGQESVLQLAKHNPREIFLAARTPSKAEEAITEIKKAVPDGKITFLQMDLTSFESIKKAADEFKSKSDRLDILLNNAGIMATPWDLTKEGYEIQFGTNHMGHALLTKLLLPTLLKTAELPGSDVRVVDVSSDGHNLAPSVGIVWDQPELEKSATWTRYGQSKLANILHARAIAKRYPSITATAIHPGVIITNLYASVHKWNFIVKVGTSIGALFLPDVQQGTKNQLWAATAPKEEVKTSHYWRPVGSKSSGSSHAQNMELSDKLWDWTEAELKKHGYSEKTAAA</sequence>
<gene>
    <name evidence="4" type="ORF">AMS68_005483</name>
</gene>
<keyword evidence="2" id="KW-0521">NADP</keyword>
<evidence type="ECO:0000256" key="1">
    <source>
        <dbReference type="ARBA" id="ARBA00006484"/>
    </source>
</evidence>
<comment type="similarity">
    <text evidence="1">Belongs to the short-chain dehydrogenases/reductases (SDR) family.</text>
</comment>
<keyword evidence="3" id="KW-0560">Oxidoreductase</keyword>
<reference evidence="4 5" key="1">
    <citation type="journal article" date="2016" name="Sci. Rep.">
        <title>Peltaster fructicola genome reveals evolution from an invasive phytopathogen to an ectophytic parasite.</title>
        <authorList>
            <person name="Xu C."/>
            <person name="Chen H."/>
            <person name="Gleason M.L."/>
            <person name="Xu J.R."/>
            <person name="Liu H."/>
            <person name="Zhang R."/>
            <person name="Sun G."/>
        </authorList>
    </citation>
    <scope>NUCLEOTIDE SEQUENCE [LARGE SCALE GENOMIC DNA]</scope>
    <source>
        <strain evidence="4 5">LNHT1506</strain>
    </source>
</reference>
<dbReference type="GO" id="GO:0016491">
    <property type="term" value="F:oxidoreductase activity"/>
    <property type="evidence" value="ECO:0007669"/>
    <property type="project" value="UniProtKB-KW"/>
</dbReference>
<dbReference type="OrthoDB" id="191139at2759"/>
<proteinExistence type="inferred from homology"/>
<dbReference type="Pfam" id="PF00106">
    <property type="entry name" value="adh_short"/>
    <property type="match status" value="1"/>
</dbReference>
<dbReference type="Gene3D" id="3.40.50.720">
    <property type="entry name" value="NAD(P)-binding Rossmann-like Domain"/>
    <property type="match status" value="1"/>
</dbReference>